<dbReference type="Proteomes" id="UP000535182">
    <property type="component" value="Unassembled WGS sequence"/>
</dbReference>
<protein>
    <submittedName>
        <fullName evidence="2">Flavin-dependent dehydrogenase</fullName>
    </submittedName>
</protein>
<dbReference type="Gene3D" id="3.50.50.60">
    <property type="entry name" value="FAD/NAD(P)-binding domain"/>
    <property type="match status" value="1"/>
</dbReference>
<dbReference type="InterPro" id="IPR002938">
    <property type="entry name" value="FAD-bd"/>
</dbReference>
<dbReference type="PANTHER" id="PTHR42685:SF19">
    <property type="entry name" value="POSSIBLE OXIDOREDUCTASE"/>
    <property type="match status" value="1"/>
</dbReference>
<dbReference type="PRINTS" id="PR00420">
    <property type="entry name" value="RNGMNOXGNASE"/>
</dbReference>
<sequence>MPLSSFTTQPDVLIVGAGPAGLAAAIASANKGLHVEVVDAMQPPIDKACGEGLMPDAMRSLAHLGFNLNIDLRKVENHLLRGIRFLNQQATTSAEASFPASPGRGIRRIVLHQLLLDRALALGVRFHWQNSVQSIEPTSTGHLIRTNRQTLRTRYLIGADGHQSRIAAWAGLSKATIHSRRIGLRQHYAIAPWTNYVEVYWSDHGQAYVTPTSANEVCVAFVSNKKFPTVDHALTHFPALQRQLASATLSGSARGSITLGRTLPRVTTNNIALIGDASGSVDAITGSGLGLCFHQAIALANSLHTENLALYQCAHRRIQRPSRIMSRSLLLMDRFPHLRALTLTAFQRRPLLLEYLLHIHIGYRPCSFGVLTNRLQPDYTC</sequence>
<dbReference type="InterPro" id="IPR036188">
    <property type="entry name" value="FAD/NAD-bd_sf"/>
</dbReference>
<gene>
    <name evidence="2" type="ORF">HDF14_003295</name>
</gene>
<dbReference type="AlphaFoldDB" id="A0A9X0QFX6"/>
<comment type="caution">
    <text evidence="2">The sequence shown here is derived from an EMBL/GenBank/DDBJ whole genome shotgun (WGS) entry which is preliminary data.</text>
</comment>
<dbReference type="Pfam" id="PF01494">
    <property type="entry name" value="FAD_binding_3"/>
    <property type="match status" value="1"/>
</dbReference>
<evidence type="ECO:0000313" key="2">
    <source>
        <dbReference type="EMBL" id="MBB5329673.1"/>
    </source>
</evidence>
<organism evidence="2 3">
    <name type="scientific">Tunturiibacter gelidiferens</name>
    <dbReference type="NCBI Taxonomy" id="3069689"/>
    <lineage>
        <taxon>Bacteria</taxon>
        <taxon>Pseudomonadati</taxon>
        <taxon>Acidobacteriota</taxon>
        <taxon>Terriglobia</taxon>
        <taxon>Terriglobales</taxon>
        <taxon>Acidobacteriaceae</taxon>
        <taxon>Tunturiibacter</taxon>
    </lineage>
</organism>
<name>A0A9X0QFX6_9BACT</name>
<dbReference type="EMBL" id="JACHEB010000007">
    <property type="protein sequence ID" value="MBB5329673.1"/>
    <property type="molecule type" value="Genomic_DNA"/>
</dbReference>
<dbReference type="InterPro" id="IPR050407">
    <property type="entry name" value="Geranylgeranyl_reductase"/>
</dbReference>
<dbReference type="RefSeq" id="WP_183978368.1">
    <property type="nucleotide sequence ID" value="NZ_JACHEB010000007.1"/>
</dbReference>
<keyword evidence="3" id="KW-1185">Reference proteome</keyword>
<dbReference type="GO" id="GO:0071949">
    <property type="term" value="F:FAD binding"/>
    <property type="evidence" value="ECO:0007669"/>
    <property type="project" value="InterPro"/>
</dbReference>
<feature type="domain" description="FAD-binding" evidence="1">
    <location>
        <begin position="11"/>
        <end position="303"/>
    </location>
</feature>
<dbReference type="PANTHER" id="PTHR42685">
    <property type="entry name" value="GERANYLGERANYL DIPHOSPHATE REDUCTASE"/>
    <property type="match status" value="1"/>
</dbReference>
<proteinExistence type="predicted"/>
<evidence type="ECO:0000313" key="3">
    <source>
        <dbReference type="Proteomes" id="UP000535182"/>
    </source>
</evidence>
<evidence type="ECO:0000259" key="1">
    <source>
        <dbReference type="Pfam" id="PF01494"/>
    </source>
</evidence>
<accession>A0A9X0QFX6</accession>
<reference evidence="2 3" key="1">
    <citation type="submission" date="2020-08" db="EMBL/GenBank/DDBJ databases">
        <title>Genomic Encyclopedia of Type Strains, Phase IV (KMG-V): Genome sequencing to study the core and pangenomes of soil and plant-associated prokaryotes.</title>
        <authorList>
            <person name="Whitman W."/>
        </authorList>
    </citation>
    <scope>NUCLEOTIDE SEQUENCE [LARGE SCALE GENOMIC DNA]</scope>
    <source>
        <strain evidence="2 3">X5P2</strain>
    </source>
</reference>
<dbReference type="SUPFAM" id="SSF51905">
    <property type="entry name" value="FAD/NAD(P)-binding domain"/>
    <property type="match status" value="1"/>
</dbReference>